<sequence>MSEGTLQGRDDGEFDLDLFFFEPPAAHSDIVSMLDRGADTCSGALQLSTRGGAGVNVLSDGNSMNNSQNGLSSPHFIPQEMQLPDNDLSSCYPRDSSWGMCSASTLQITLSRTSPDKGIQSDRSPSDISSIIAHLRSLAGETADTSTRPDEDSMNKTDSYADRVIEAPVKTHNESFANGNSDSTNSPSNCLEKHLDFQEILGNETIGGEYPFINVESIIKGKPSTKIYICSYCGKNCPCRSAFIRHQRIHTGEKPYHCTECGKSFIQSSDYNNHMRSHTGEKPYSCAECGKSFSRSTYLVTHSRTHTKEKPYLCTVCGKSFIQHSHLSLHLRIHSGEKPYICIECGNCFSRSSTLVKHKKSHRRKTLHMYKKKNEEHDHGLFAYNSTQSWEALIDGKEESLSNSQQTEVKLENEETPDHLQQTESCKKSYKDEKKISCKIMRTSLGKFLVYDKGSRENIRPISHHRKFQRKKNSLDGETNKSSCNRDTQTSNHLTETRVVKVEDSPKNHYENSCTLSGTTDNTKIQNINSEYEFRRDKSCTEPTKSAAATLPTREEADPPHLDLQNCYKMNDTTYESVCPISPETSSFLGGKIQKSAYVCSYCGKGCPCKSAFLRHQRIHTGEKPYSCSECGKRFIQSSDYNNHLRSHTGEKPYTCVECGKGFSRSTYLMTHSRIHTKEKPYTCVHCGKSFVQHSHLTIHSRIHSGEKPYTCSECGKPFSRSSTLTKHQKSHNKKNVNSMVASNSAASPLNLPKLPSVTEKTVNEPTTKI</sequence>
<name>A0AAD1W376_PELCU</name>
<evidence type="ECO:0000256" key="4">
    <source>
        <dbReference type="ARBA" id="ARBA00022723"/>
    </source>
</evidence>
<dbReference type="Pfam" id="PF00096">
    <property type="entry name" value="zf-C2H2"/>
    <property type="match status" value="7"/>
</dbReference>
<dbReference type="Proteomes" id="UP001295444">
    <property type="component" value="Chromosome 04"/>
</dbReference>
<comment type="subcellular location">
    <subcellularLocation>
        <location evidence="2">Nucleus</location>
    </subcellularLocation>
</comment>
<feature type="domain" description="C2H2-type" evidence="14">
    <location>
        <begin position="256"/>
        <end position="283"/>
    </location>
</feature>
<comment type="function">
    <text evidence="1">May be involved in transcriptional regulation.</text>
</comment>
<feature type="domain" description="C2H2-type" evidence="14">
    <location>
        <begin position="284"/>
        <end position="311"/>
    </location>
</feature>
<feature type="domain" description="C2H2-type" evidence="14">
    <location>
        <begin position="228"/>
        <end position="255"/>
    </location>
</feature>
<feature type="domain" description="C2H2-type" evidence="14">
    <location>
        <begin position="598"/>
        <end position="625"/>
    </location>
</feature>
<dbReference type="FunFam" id="3.30.160.60:FF:001155">
    <property type="entry name" value="Zinc finger 30C"/>
    <property type="match status" value="1"/>
</dbReference>
<dbReference type="FunFam" id="3.30.160.60:FF:000135">
    <property type="entry name" value="Zinc finger protein 358"/>
    <property type="match status" value="1"/>
</dbReference>
<keyword evidence="5" id="KW-0677">Repeat</keyword>
<dbReference type="FunFam" id="3.30.160.60:FF:001872">
    <property type="entry name" value="Zinc finger protein"/>
    <property type="match status" value="1"/>
</dbReference>
<feature type="compositionally biased region" description="Polar residues" evidence="13">
    <location>
        <begin position="480"/>
        <end position="492"/>
    </location>
</feature>
<feature type="region of interest" description="Disordered" evidence="13">
    <location>
        <begin position="461"/>
        <end position="492"/>
    </location>
</feature>
<keyword evidence="4" id="KW-0479">Metal-binding</keyword>
<evidence type="ECO:0000256" key="12">
    <source>
        <dbReference type="PROSITE-ProRule" id="PRU00042"/>
    </source>
</evidence>
<evidence type="ECO:0000256" key="11">
    <source>
        <dbReference type="ARBA" id="ARBA00023242"/>
    </source>
</evidence>
<feature type="region of interest" description="Disordered" evidence="13">
    <location>
        <begin position="539"/>
        <end position="561"/>
    </location>
</feature>
<feature type="region of interest" description="Disordered" evidence="13">
    <location>
        <begin position="401"/>
        <end position="426"/>
    </location>
</feature>
<feature type="compositionally biased region" description="Basic and acidic residues" evidence="13">
    <location>
        <begin position="409"/>
        <end position="418"/>
    </location>
</feature>
<evidence type="ECO:0000256" key="10">
    <source>
        <dbReference type="ARBA" id="ARBA00023163"/>
    </source>
</evidence>
<dbReference type="GO" id="GO:0000978">
    <property type="term" value="F:RNA polymerase II cis-regulatory region sequence-specific DNA binding"/>
    <property type="evidence" value="ECO:0007669"/>
    <property type="project" value="TreeGrafter"/>
</dbReference>
<dbReference type="Gene3D" id="3.30.160.60">
    <property type="entry name" value="Classic Zinc Finger"/>
    <property type="match status" value="10"/>
</dbReference>
<dbReference type="SUPFAM" id="SSF57667">
    <property type="entry name" value="beta-beta-alpha zinc fingers"/>
    <property type="match status" value="6"/>
</dbReference>
<evidence type="ECO:0000256" key="2">
    <source>
        <dbReference type="ARBA" id="ARBA00004123"/>
    </source>
</evidence>
<feature type="domain" description="C2H2-type" evidence="14">
    <location>
        <begin position="340"/>
        <end position="367"/>
    </location>
</feature>
<dbReference type="FunFam" id="3.30.160.60:FF:001119">
    <property type="entry name" value="zinc finger protein 408"/>
    <property type="match status" value="1"/>
</dbReference>
<dbReference type="PANTHER" id="PTHR23226:SF416">
    <property type="entry name" value="FI01424P"/>
    <property type="match status" value="1"/>
</dbReference>
<evidence type="ECO:0000256" key="1">
    <source>
        <dbReference type="ARBA" id="ARBA00003767"/>
    </source>
</evidence>
<feature type="domain" description="C2H2-type" evidence="14">
    <location>
        <begin position="654"/>
        <end position="681"/>
    </location>
</feature>
<reference evidence="15" key="1">
    <citation type="submission" date="2022-03" db="EMBL/GenBank/DDBJ databases">
        <authorList>
            <person name="Alioto T."/>
            <person name="Alioto T."/>
            <person name="Gomez Garrido J."/>
        </authorList>
    </citation>
    <scope>NUCLEOTIDE SEQUENCE</scope>
</reference>
<feature type="domain" description="C2H2-type" evidence="14">
    <location>
        <begin position="710"/>
        <end position="737"/>
    </location>
</feature>
<dbReference type="FunFam" id="3.30.160.60:FF:001498">
    <property type="entry name" value="Zinc finger protein 404"/>
    <property type="match status" value="1"/>
</dbReference>
<dbReference type="FunFam" id="3.30.160.60:FF:002343">
    <property type="entry name" value="Zinc finger protein 33A"/>
    <property type="match status" value="1"/>
</dbReference>
<evidence type="ECO:0000256" key="3">
    <source>
        <dbReference type="ARBA" id="ARBA00006991"/>
    </source>
</evidence>
<accession>A0AAD1W376</accession>
<feature type="compositionally biased region" description="Polar residues" evidence="13">
    <location>
        <begin position="759"/>
        <end position="770"/>
    </location>
</feature>
<keyword evidence="7" id="KW-0862">Zinc</keyword>
<feature type="domain" description="C2H2-type" evidence="14">
    <location>
        <begin position="682"/>
        <end position="709"/>
    </location>
</feature>
<keyword evidence="10" id="KW-0804">Transcription</keyword>
<dbReference type="GO" id="GO:0008270">
    <property type="term" value="F:zinc ion binding"/>
    <property type="evidence" value="ECO:0007669"/>
    <property type="project" value="UniProtKB-KW"/>
</dbReference>
<keyword evidence="6 12" id="KW-0863">Zinc-finger</keyword>
<organism evidence="15 16">
    <name type="scientific">Pelobates cultripes</name>
    <name type="common">Western spadefoot toad</name>
    <dbReference type="NCBI Taxonomy" id="61616"/>
    <lineage>
        <taxon>Eukaryota</taxon>
        <taxon>Metazoa</taxon>
        <taxon>Chordata</taxon>
        <taxon>Craniata</taxon>
        <taxon>Vertebrata</taxon>
        <taxon>Euteleostomi</taxon>
        <taxon>Amphibia</taxon>
        <taxon>Batrachia</taxon>
        <taxon>Anura</taxon>
        <taxon>Pelobatoidea</taxon>
        <taxon>Pelobatidae</taxon>
        <taxon>Pelobates</taxon>
    </lineage>
</organism>
<dbReference type="PANTHER" id="PTHR23226">
    <property type="entry name" value="ZINC FINGER AND SCAN DOMAIN-CONTAINING"/>
    <property type="match status" value="1"/>
</dbReference>
<keyword evidence="9" id="KW-0238">DNA-binding</keyword>
<feature type="region of interest" description="Disordered" evidence="13">
    <location>
        <begin position="746"/>
        <end position="770"/>
    </location>
</feature>
<gene>
    <name evidence="15" type="ORF">PECUL_23A040568</name>
</gene>
<evidence type="ECO:0000256" key="6">
    <source>
        <dbReference type="ARBA" id="ARBA00022771"/>
    </source>
</evidence>
<evidence type="ECO:0000256" key="7">
    <source>
        <dbReference type="ARBA" id="ARBA00022833"/>
    </source>
</evidence>
<dbReference type="FunFam" id="3.30.160.60:FF:000003">
    <property type="entry name" value="Zinc finger protein 3 homolog"/>
    <property type="match status" value="1"/>
</dbReference>
<dbReference type="SMART" id="SM00355">
    <property type="entry name" value="ZnF_C2H2"/>
    <property type="match status" value="10"/>
</dbReference>
<keyword evidence="8" id="KW-0805">Transcription regulation</keyword>
<dbReference type="InterPro" id="IPR036236">
    <property type="entry name" value="Znf_C2H2_sf"/>
</dbReference>
<evidence type="ECO:0000256" key="9">
    <source>
        <dbReference type="ARBA" id="ARBA00023125"/>
    </source>
</evidence>
<protein>
    <submittedName>
        <fullName evidence="15">Zinc finger 850-like</fullName>
    </submittedName>
</protein>
<dbReference type="FunFam" id="3.30.160.60:FF:001954">
    <property type="entry name" value="Zinc finger protein 787"/>
    <property type="match status" value="1"/>
</dbReference>
<dbReference type="EMBL" id="OW240915">
    <property type="protein sequence ID" value="CAH2281641.1"/>
    <property type="molecule type" value="Genomic_DNA"/>
</dbReference>
<dbReference type="GO" id="GO:0005634">
    <property type="term" value="C:nucleus"/>
    <property type="evidence" value="ECO:0007669"/>
    <property type="project" value="UniProtKB-SubCell"/>
</dbReference>
<evidence type="ECO:0000259" key="14">
    <source>
        <dbReference type="PROSITE" id="PS50157"/>
    </source>
</evidence>
<proteinExistence type="inferred from homology"/>
<dbReference type="PROSITE" id="PS50157">
    <property type="entry name" value="ZINC_FINGER_C2H2_2"/>
    <property type="match status" value="10"/>
</dbReference>
<feature type="domain" description="C2H2-type" evidence="14">
    <location>
        <begin position="312"/>
        <end position="339"/>
    </location>
</feature>
<evidence type="ECO:0000256" key="8">
    <source>
        <dbReference type="ARBA" id="ARBA00023015"/>
    </source>
</evidence>
<dbReference type="FunFam" id="3.30.160.60:FF:000295">
    <property type="entry name" value="zinc finger protein 19"/>
    <property type="match status" value="1"/>
</dbReference>
<dbReference type="InterPro" id="IPR013087">
    <property type="entry name" value="Znf_C2H2_type"/>
</dbReference>
<feature type="domain" description="C2H2-type" evidence="14">
    <location>
        <begin position="626"/>
        <end position="653"/>
    </location>
</feature>
<evidence type="ECO:0000256" key="5">
    <source>
        <dbReference type="ARBA" id="ARBA00022737"/>
    </source>
</evidence>
<evidence type="ECO:0000256" key="13">
    <source>
        <dbReference type="SAM" id="MobiDB-lite"/>
    </source>
</evidence>
<comment type="similarity">
    <text evidence="3">Belongs to the krueppel C2H2-type zinc-finger protein family.</text>
</comment>
<dbReference type="GO" id="GO:0000981">
    <property type="term" value="F:DNA-binding transcription factor activity, RNA polymerase II-specific"/>
    <property type="evidence" value="ECO:0007669"/>
    <property type="project" value="TreeGrafter"/>
</dbReference>
<evidence type="ECO:0000313" key="16">
    <source>
        <dbReference type="Proteomes" id="UP001295444"/>
    </source>
</evidence>
<keyword evidence="11" id="KW-0539">Nucleus</keyword>
<keyword evidence="16" id="KW-1185">Reference proteome</keyword>
<dbReference type="PROSITE" id="PS00028">
    <property type="entry name" value="ZINC_FINGER_C2H2_1"/>
    <property type="match status" value="10"/>
</dbReference>
<feature type="compositionally biased region" description="Basic residues" evidence="13">
    <location>
        <begin position="462"/>
        <end position="472"/>
    </location>
</feature>
<dbReference type="AlphaFoldDB" id="A0AAD1W376"/>
<evidence type="ECO:0000313" key="15">
    <source>
        <dbReference type="EMBL" id="CAH2281641.1"/>
    </source>
</evidence>